<dbReference type="AlphaFoldDB" id="A0A6M3JQJ5"/>
<sequence>MNKSLIANAEVECLKLKKAINENHHLSQKATGEAIERGVLSGEFLLRWKELLPHGRFESFTETHFEGSLRTAQMYMQAAKQLKALSKAQRTALLKQERSIAGLLSHSDKGKPGGVFSTSSELPPASPGPASGEAADSPAGGSGHGAETQHQAGESRVAHPSAGASGNLGKCPNCAGAIWDEDDEGWACAKCHHPHGEPAGDVDKDRVATQRQKTVKTAEALLRAFDDLNEMLPRAEHDEAIRLTKAALGIARKWK</sequence>
<evidence type="ECO:0000256" key="1">
    <source>
        <dbReference type="SAM" id="MobiDB-lite"/>
    </source>
</evidence>
<organism evidence="2">
    <name type="scientific">viral metagenome</name>
    <dbReference type="NCBI Taxonomy" id="1070528"/>
    <lineage>
        <taxon>unclassified sequences</taxon>
        <taxon>metagenomes</taxon>
        <taxon>organismal metagenomes</taxon>
    </lineage>
</organism>
<reference evidence="2" key="1">
    <citation type="submission" date="2020-03" db="EMBL/GenBank/DDBJ databases">
        <title>The deep terrestrial virosphere.</title>
        <authorList>
            <person name="Holmfeldt K."/>
            <person name="Nilsson E."/>
            <person name="Simone D."/>
            <person name="Lopez-Fernandez M."/>
            <person name="Wu X."/>
            <person name="de Brujin I."/>
            <person name="Lundin D."/>
            <person name="Andersson A."/>
            <person name="Bertilsson S."/>
            <person name="Dopson M."/>
        </authorList>
    </citation>
    <scope>NUCLEOTIDE SEQUENCE</scope>
    <source>
        <strain evidence="2">MM415A03221</strain>
    </source>
</reference>
<evidence type="ECO:0000313" key="2">
    <source>
        <dbReference type="EMBL" id="QJA71381.1"/>
    </source>
</evidence>
<proteinExistence type="predicted"/>
<gene>
    <name evidence="2" type="ORF">MM415A03221_0002</name>
</gene>
<dbReference type="EMBL" id="MT141869">
    <property type="protein sequence ID" value="QJA71381.1"/>
    <property type="molecule type" value="Genomic_DNA"/>
</dbReference>
<feature type="compositionally biased region" description="Low complexity" evidence="1">
    <location>
        <begin position="119"/>
        <end position="139"/>
    </location>
</feature>
<name>A0A6M3JQJ5_9ZZZZ</name>
<protein>
    <submittedName>
        <fullName evidence="2">Uncharacterized protein</fullName>
    </submittedName>
</protein>
<feature type="region of interest" description="Disordered" evidence="1">
    <location>
        <begin position="104"/>
        <end position="166"/>
    </location>
</feature>
<accession>A0A6M3JQJ5</accession>